<name>A0A9D3PJ11_MEGAT</name>
<evidence type="ECO:0000256" key="2">
    <source>
        <dbReference type="SAM" id="MobiDB-lite"/>
    </source>
</evidence>
<evidence type="ECO:0000313" key="3">
    <source>
        <dbReference type="EMBL" id="KAG7458474.1"/>
    </source>
</evidence>
<keyword evidence="1" id="KW-0175">Coiled coil</keyword>
<accession>A0A9D3PJ11</accession>
<protein>
    <submittedName>
        <fullName evidence="3">Uncharacterized protein</fullName>
    </submittedName>
</protein>
<feature type="region of interest" description="Disordered" evidence="2">
    <location>
        <begin position="80"/>
        <end position="145"/>
    </location>
</feature>
<feature type="region of interest" description="Disordered" evidence="2">
    <location>
        <begin position="406"/>
        <end position="436"/>
    </location>
</feature>
<feature type="coiled-coil region" evidence="1">
    <location>
        <begin position="52"/>
        <end position="79"/>
    </location>
</feature>
<evidence type="ECO:0000256" key="1">
    <source>
        <dbReference type="SAM" id="Coils"/>
    </source>
</evidence>
<dbReference type="EMBL" id="JAFDVH010000020">
    <property type="protein sequence ID" value="KAG7458474.1"/>
    <property type="molecule type" value="Genomic_DNA"/>
</dbReference>
<keyword evidence="4" id="KW-1185">Reference proteome</keyword>
<comment type="caution">
    <text evidence="3">The sequence shown here is derived from an EMBL/GenBank/DDBJ whole genome shotgun (WGS) entry which is preliminary data.</text>
</comment>
<sequence>MERRGLPGTLCGAGAETEPEMSEAILTFQVQLSGVMETVLKSAMYEITRLVEDSFLEEVARSKQEVESLRQRLQWWESRRREREGRRGRRGVRTAAALESPGRGHTPPPPPHHLRCSEQQDWSSTKRQDTAPPAGQRLTEQQGRQRAGETCGFYAAGSEHCAGSGDHLDSERGAWTAFKLGDSDSEAEAPGSSYTAEQKPASPSAGPAVEGGADSASPLHCLSVKSEGGVPHSVAVKEEVEIQPVCGEEIRADLAHTRHRRHRETWDRGDMQVENTAHLPPSQDAAKRLKAFSDKVESLTSQFRQQQHGPLEKSIKLNTECSAPENFQVKRSKARSTDGKRTFSNVARQVLTQSRVWQNACYSKNIDWKPVTAKIISTLPQLLGREAEVIDRCTKMLQNRREYLRRTGQARAHTQFAAGVSPEKRKPGDPVSSGKG</sequence>
<feature type="region of interest" description="Disordered" evidence="2">
    <location>
        <begin position="182"/>
        <end position="224"/>
    </location>
</feature>
<gene>
    <name evidence="3" type="ORF">MATL_G00220560</name>
</gene>
<dbReference type="Proteomes" id="UP001046870">
    <property type="component" value="Chromosome 20"/>
</dbReference>
<evidence type="ECO:0000313" key="4">
    <source>
        <dbReference type="Proteomes" id="UP001046870"/>
    </source>
</evidence>
<proteinExistence type="predicted"/>
<dbReference type="AlphaFoldDB" id="A0A9D3PJ11"/>
<dbReference type="OrthoDB" id="8922241at2759"/>
<reference evidence="3" key="1">
    <citation type="submission" date="2021-01" db="EMBL/GenBank/DDBJ databases">
        <authorList>
            <person name="Zahm M."/>
            <person name="Roques C."/>
            <person name="Cabau C."/>
            <person name="Klopp C."/>
            <person name="Donnadieu C."/>
            <person name="Jouanno E."/>
            <person name="Lampietro C."/>
            <person name="Louis A."/>
            <person name="Herpin A."/>
            <person name="Echchiki A."/>
            <person name="Berthelot C."/>
            <person name="Parey E."/>
            <person name="Roest-Crollius H."/>
            <person name="Braasch I."/>
            <person name="Postlethwait J."/>
            <person name="Bobe J."/>
            <person name="Montfort J."/>
            <person name="Bouchez O."/>
            <person name="Begum T."/>
            <person name="Mejri S."/>
            <person name="Adams A."/>
            <person name="Chen W.-J."/>
            <person name="Guiguen Y."/>
        </authorList>
    </citation>
    <scope>NUCLEOTIDE SEQUENCE</scope>
    <source>
        <strain evidence="3">YG-15Mar2019-1</strain>
        <tissue evidence="3">Brain</tissue>
    </source>
</reference>
<organism evidence="3 4">
    <name type="scientific">Megalops atlanticus</name>
    <name type="common">Tarpon</name>
    <name type="synonym">Clupea gigantea</name>
    <dbReference type="NCBI Taxonomy" id="7932"/>
    <lineage>
        <taxon>Eukaryota</taxon>
        <taxon>Metazoa</taxon>
        <taxon>Chordata</taxon>
        <taxon>Craniata</taxon>
        <taxon>Vertebrata</taxon>
        <taxon>Euteleostomi</taxon>
        <taxon>Actinopterygii</taxon>
        <taxon>Neopterygii</taxon>
        <taxon>Teleostei</taxon>
        <taxon>Elopiformes</taxon>
        <taxon>Megalopidae</taxon>
        <taxon>Megalops</taxon>
    </lineage>
</organism>